<proteinExistence type="predicted"/>
<accession>A0A7N2LS13</accession>
<feature type="domain" description="Zinc knuckle CX2CX4HX4C" evidence="3">
    <location>
        <begin position="130"/>
        <end position="160"/>
    </location>
</feature>
<feature type="domain" description="DUF4283" evidence="2">
    <location>
        <begin position="7"/>
        <end position="51"/>
    </location>
</feature>
<evidence type="ECO:0008006" key="6">
    <source>
        <dbReference type="Google" id="ProtNLM"/>
    </source>
</evidence>
<dbReference type="Pfam" id="PF14111">
    <property type="entry name" value="DUF4283"/>
    <property type="match status" value="1"/>
</dbReference>
<reference evidence="4" key="2">
    <citation type="submission" date="2021-01" db="UniProtKB">
        <authorList>
            <consortium name="EnsemblPlants"/>
        </authorList>
    </citation>
    <scope>IDENTIFICATION</scope>
</reference>
<dbReference type="Proteomes" id="UP000594261">
    <property type="component" value="Chromosome 5"/>
</dbReference>
<feature type="compositionally biased region" description="Polar residues" evidence="1">
    <location>
        <begin position="222"/>
        <end position="231"/>
    </location>
</feature>
<dbReference type="PANTHER" id="PTHR31286">
    <property type="entry name" value="GLYCINE-RICH CELL WALL STRUCTURAL PROTEIN 1.8-LIKE"/>
    <property type="match status" value="1"/>
</dbReference>
<evidence type="ECO:0000313" key="4">
    <source>
        <dbReference type="EnsemblPlants" id="QL05p054887:mrna"/>
    </source>
</evidence>
<sequence length="356" mass="40610">MGVKKVTEIAEVGSNLFQFKFKIEFDLERVLRGGPWPFDNQVLMVRRWQAGMTAKDVKFNVVGLWVQIWGVPFDMVCPQVAREVGSRLGMVEEVEQRRRNDMQNLFMRVKVAIPISKPIRRGGFLLGLDRQRTWATFKYERLPIFCHYCGLLGHDLKHCASHFATTKNGGEVICQYGDWLKASGGRLWSPSKRESKRHGKAQIVQVMVDDNSQTEEQGGMTTGNTEHGANSNEHDRREEGKSKILRIYMGHEKRDKGNPEMIGMKSDSGDKRYESHGPTDMDMEVLDMAWEDDTYPSLNSKAQDNVAESNLKRKSEVSCPSAKHVEIQSRDGPRDSKNGPTWKRLANSQIIRPIEL</sequence>
<feature type="region of interest" description="Disordered" evidence="1">
    <location>
        <begin position="297"/>
        <end position="356"/>
    </location>
</feature>
<evidence type="ECO:0000259" key="2">
    <source>
        <dbReference type="Pfam" id="PF14111"/>
    </source>
</evidence>
<evidence type="ECO:0000256" key="1">
    <source>
        <dbReference type="SAM" id="MobiDB-lite"/>
    </source>
</evidence>
<reference evidence="4 5" key="1">
    <citation type="journal article" date="2016" name="G3 (Bethesda)">
        <title>First Draft Assembly and Annotation of the Genome of a California Endemic Oak Quercus lobata Nee (Fagaceae).</title>
        <authorList>
            <person name="Sork V.L."/>
            <person name="Fitz-Gibbon S.T."/>
            <person name="Puiu D."/>
            <person name="Crepeau M."/>
            <person name="Gugger P.F."/>
            <person name="Sherman R."/>
            <person name="Stevens K."/>
            <person name="Langley C.H."/>
            <person name="Pellegrini M."/>
            <person name="Salzberg S.L."/>
        </authorList>
    </citation>
    <scope>NUCLEOTIDE SEQUENCE [LARGE SCALE GENOMIC DNA]</scope>
    <source>
        <strain evidence="4 5">cv. SW786</strain>
    </source>
</reference>
<dbReference type="EnsemblPlants" id="QL05p054887:mrna">
    <property type="protein sequence ID" value="QL05p054887:mrna"/>
    <property type="gene ID" value="QL05p054887"/>
</dbReference>
<feature type="region of interest" description="Disordered" evidence="1">
    <location>
        <begin position="254"/>
        <end position="278"/>
    </location>
</feature>
<dbReference type="InterPro" id="IPR025558">
    <property type="entry name" value="DUF4283"/>
</dbReference>
<dbReference type="Pfam" id="PF14392">
    <property type="entry name" value="zf-CCHC_4"/>
    <property type="match status" value="1"/>
</dbReference>
<dbReference type="AlphaFoldDB" id="A0A7N2LS13"/>
<dbReference type="InterPro" id="IPR040256">
    <property type="entry name" value="At4g02000-like"/>
</dbReference>
<name>A0A7N2LS13_QUELO</name>
<evidence type="ECO:0000259" key="3">
    <source>
        <dbReference type="Pfam" id="PF14392"/>
    </source>
</evidence>
<dbReference type="Gramene" id="QL05p054887:mrna">
    <property type="protein sequence ID" value="QL05p054887:mrna"/>
    <property type="gene ID" value="QL05p054887"/>
</dbReference>
<organism evidence="4 5">
    <name type="scientific">Quercus lobata</name>
    <name type="common">Valley oak</name>
    <dbReference type="NCBI Taxonomy" id="97700"/>
    <lineage>
        <taxon>Eukaryota</taxon>
        <taxon>Viridiplantae</taxon>
        <taxon>Streptophyta</taxon>
        <taxon>Embryophyta</taxon>
        <taxon>Tracheophyta</taxon>
        <taxon>Spermatophyta</taxon>
        <taxon>Magnoliopsida</taxon>
        <taxon>eudicotyledons</taxon>
        <taxon>Gunneridae</taxon>
        <taxon>Pentapetalae</taxon>
        <taxon>rosids</taxon>
        <taxon>fabids</taxon>
        <taxon>Fagales</taxon>
        <taxon>Fagaceae</taxon>
        <taxon>Quercus</taxon>
    </lineage>
</organism>
<evidence type="ECO:0000313" key="5">
    <source>
        <dbReference type="Proteomes" id="UP000594261"/>
    </source>
</evidence>
<dbReference type="PANTHER" id="PTHR31286:SF178">
    <property type="entry name" value="DUF4283 DOMAIN-CONTAINING PROTEIN"/>
    <property type="match status" value="1"/>
</dbReference>
<dbReference type="OMA" id="GANSNEH"/>
<feature type="compositionally biased region" description="Basic and acidic residues" evidence="1">
    <location>
        <begin position="267"/>
        <end position="278"/>
    </location>
</feature>
<feature type="compositionally biased region" description="Basic and acidic residues" evidence="1">
    <location>
        <begin position="323"/>
        <end position="337"/>
    </location>
</feature>
<feature type="region of interest" description="Disordered" evidence="1">
    <location>
        <begin position="208"/>
        <end position="239"/>
    </location>
</feature>
<dbReference type="EMBL" id="LRBV02000005">
    <property type="status" value="NOT_ANNOTATED_CDS"/>
    <property type="molecule type" value="Genomic_DNA"/>
</dbReference>
<dbReference type="InParanoid" id="A0A7N2LS13"/>
<feature type="compositionally biased region" description="Polar residues" evidence="1">
    <location>
        <begin position="297"/>
        <end position="308"/>
    </location>
</feature>
<protein>
    <recommendedName>
        <fullName evidence="6">DUF4283 domain-containing protein</fullName>
    </recommendedName>
</protein>
<dbReference type="InterPro" id="IPR025836">
    <property type="entry name" value="Zn_knuckle_CX2CX4HX4C"/>
</dbReference>
<keyword evidence="5" id="KW-1185">Reference proteome</keyword>